<dbReference type="AlphaFoldDB" id="A0A8S3ZRT6"/>
<keyword evidence="5 8" id="KW-0472">Membrane</keyword>
<keyword evidence="3 8" id="KW-1133">Transmembrane helix</keyword>
<dbReference type="SUPFAM" id="SSF81321">
    <property type="entry name" value="Family A G protein-coupled receptor-like"/>
    <property type="match status" value="1"/>
</dbReference>
<sequence>EMYDMFHIWDFNNPALCRARLYCSTFSTISSAMILLAVAVTRYRKVCHPHKWQITIRTAKVISIVLATVGVLVSIPYAILNGRQTKPTPRSDIHAYECTTDDEYVNTSYPLANYAFFLVMYISCSVSLTVLYILIGAKAWKHSKIHGASPSTPMPALENATSSKYTSKVTESSSQHSCTSCGSPNSKSVDTSIAVESAIRITSCAGDINIKQFHVGGDTIESPIQYSIRVFTDRIEVQTTMVGEFFAKLQQTKPGLLKLPSYVDSRDNSICSVTNLQVEDCLGEKTSALGIKRIDSDDSNDGIYDIDSNGRLTESCPDDFLYQEDKLVADRIDDKINEPLNTFRSKQCFGNNGQEYNNHILNLRNEVDQDKQYPASADTDTDEVSDESDPLSVFKWLDVIYSPDEGHSTLCPCCVQRDASLSFRLSLNNNLLQKTEWLRTRVLDALGGHDKSTKGKSFFSVLEQNPAVTNTHTSSCGPVACHNKSLTESVRPQHNTNLARNRLREIVTQKLSSLKIGSQRQKIRRRPIGRTTIMLIIISVIYILGYLPHLTLMLAKFLSPSMLVNMSMVDLTFYNLFLRTYFLNCAANPIVYSLCDSNFRRACFKVIKCS</sequence>
<evidence type="ECO:0000256" key="2">
    <source>
        <dbReference type="ARBA" id="ARBA00022692"/>
    </source>
</evidence>
<keyword evidence="7" id="KW-0807">Transducer</keyword>
<dbReference type="PRINTS" id="PR00237">
    <property type="entry name" value="GPCRRHODOPSN"/>
</dbReference>
<feature type="transmembrane region" description="Helical" evidence="8">
    <location>
        <begin position="19"/>
        <end position="40"/>
    </location>
</feature>
<feature type="transmembrane region" description="Helical" evidence="8">
    <location>
        <begin position="528"/>
        <end position="547"/>
    </location>
</feature>
<feature type="domain" description="G-protein coupled receptors family 1 profile" evidence="9">
    <location>
        <begin position="1"/>
        <end position="592"/>
    </location>
</feature>
<keyword evidence="4" id="KW-0297">G-protein coupled receptor</keyword>
<evidence type="ECO:0000259" key="9">
    <source>
        <dbReference type="PROSITE" id="PS50262"/>
    </source>
</evidence>
<dbReference type="GO" id="GO:0004930">
    <property type="term" value="F:G protein-coupled receptor activity"/>
    <property type="evidence" value="ECO:0007669"/>
    <property type="project" value="UniProtKB-KW"/>
</dbReference>
<dbReference type="CDD" id="cd00637">
    <property type="entry name" value="7tm_classA_rhodopsin-like"/>
    <property type="match status" value="2"/>
</dbReference>
<evidence type="ECO:0000256" key="4">
    <source>
        <dbReference type="ARBA" id="ARBA00023040"/>
    </source>
</evidence>
<evidence type="ECO:0000256" key="7">
    <source>
        <dbReference type="ARBA" id="ARBA00023224"/>
    </source>
</evidence>
<feature type="transmembrane region" description="Helical" evidence="8">
    <location>
        <begin position="114"/>
        <end position="135"/>
    </location>
</feature>
<dbReference type="OrthoDB" id="6161389at2759"/>
<gene>
    <name evidence="10" type="ORF">CUNI_LOCUS17745</name>
</gene>
<dbReference type="GO" id="GO:0016020">
    <property type="term" value="C:membrane"/>
    <property type="evidence" value="ECO:0007669"/>
    <property type="project" value="UniProtKB-SubCell"/>
</dbReference>
<dbReference type="PANTHER" id="PTHR24238:SF47">
    <property type="entry name" value="ECDYSTEROIDS_DOPAMINE RECEPTOR-RELATED"/>
    <property type="match status" value="1"/>
</dbReference>
<keyword evidence="2 8" id="KW-0812">Transmembrane</keyword>
<evidence type="ECO:0000256" key="8">
    <source>
        <dbReference type="SAM" id="Phobius"/>
    </source>
</evidence>
<evidence type="ECO:0000313" key="11">
    <source>
        <dbReference type="Proteomes" id="UP000678393"/>
    </source>
</evidence>
<keyword evidence="11" id="KW-1185">Reference proteome</keyword>
<dbReference type="Proteomes" id="UP000678393">
    <property type="component" value="Unassembled WGS sequence"/>
</dbReference>
<keyword evidence="6" id="KW-0675">Receptor</keyword>
<reference evidence="10" key="1">
    <citation type="submission" date="2021-04" db="EMBL/GenBank/DDBJ databases">
        <authorList>
            <consortium name="Molecular Ecology Group"/>
        </authorList>
    </citation>
    <scope>NUCLEOTIDE SEQUENCE</scope>
</reference>
<accession>A0A8S3ZRT6</accession>
<evidence type="ECO:0000256" key="5">
    <source>
        <dbReference type="ARBA" id="ARBA00023136"/>
    </source>
</evidence>
<proteinExistence type="predicted"/>
<dbReference type="EMBL" id="CAJHNH020005146">
    <property type="protein sequence ID" value="CAG5132187.1"/>
    <property type="molecule type" value="Genomic_DNA"/>
</dbReference>
<comment type="subcellular location">
    <subcellularLocation>
        <location evidence="1">Membrane</location>
        <topology evidence="1">Multi-pass membrane protein</topology>
    </subcellularLocation>
</comment>
<evidence type="ECO:0000256" key="6">
    <source>
        <dbReference type="ARBA" id="ARBA00023170"/>
    </source>
</evidence>
<feature type="non-terminal residue" evidence="10">
    <location>
        <position position="1"/>
    </location>
</feature>
<dbReference type="PANTHER" id="PTHR24238">
    <property type="entry name" value="G-PROTEIN COUPLED RECEPTOR"/>
    <property type="match status" value="1"/>
</dbReference>
<evidence type="ECO:0000313" key="10">
    <source>
        <dbReference type="EMBL" id="CAG5132187.1"/>
    </source>
</evidence>
<dbReference type="Gene3D" id="1.20.1070.10">
    <property type="entry name" value="Rhodopsin 7-helix transmembrane proteins"/>
    <property type="match status" value="2"/>
</dbReference>
<comment type="caution">
    <text evidence="10">The sequence shown here is derived from an EMBL/GenBank/DDBJ whole genome shotgun (WGS) entry which is preliminary data.</text>
</comment>
<name>A0A8S3ZRT6_9EUPU</name>
<dbReference type="InterPro" id="IPR017452">
    <property type="entry name" value="GPCR_Rhodpsn_7TM"/>
</dbReference>
<feature type="transmembrane region" description="Helical" evidence="8">
    <location>
        <begin position="61"/>
        <end position="80"/>
    </location>
</feature>
<evidence type="ECO:0000256" key="1">
    <source>
        <dbReference type="ARBA" id="ARBA00004141"/>
    </source>
</evidence>
<dbReference type="Pfam" id="PF00001">
    <property type="entry name" value="7tm_1"/>
    <property type="match status" value="1"/>
</dbReference>
<dbReference type="PROSITE" id="PS50262">
    <property type="entry name" value="G_PROTEIN_RECEP_F1_2"/>
    <property type="match status" value="1"/>
</dbReference>
<organism evidence="10 11">
    <name type="scientific">Candidula unifasciata</name>
    <dbReference type="NCBI Taxonomy" id="100452"/>
    <lineage>
        <taxon>Eukaryota</taxon>
        <taxon>Metazoa</taxon>
        <taxon>Spiralia</taxon>
        <taxon>Lophotrochozoa</taxon>
        <taxon>Mollusca</taxon>
        <taxon>Gastropoda</taxon>
        <taxon>Heterobranchia</taxon>
        <taxon>Euthyneura</taxon>
        <taxon>Panpulmonata</taxon>
        <taxon>Eupulmonata</taxon>
        <taxon>Stylommatophora</taxon>
        <taxon>Helicina</taxon>
        <taxon>Helicoidea</taxon>
        <taxon>Geomitridae</taxon>
        <taxon>Candidula</taxon>
    </lineage>
</organism>
<evidence type="ECO:0000256" key="3">
    <source>
        <dbReference type="ARBA" id="ARBA00022989"/>
    </source>
</evidence>
<dbReference type="InterPro" id="IPR000276">
    <property type="entry name" value="GPCR_Rhodpsn"/>
</dbReference>
<protein>
    <recommendedName>
        <fullName evidence="9">G-protein coupled receptors family 1 profile domain-containing protein</fullName>
    </recommendedName>
</protein>